<evidence type="ECO:0000313" key="2">
    <source>
        <dbReference type="Proteomes" id="UP000005323"/>
    </source>
</evidence>
<comment type="caution">
    <text evidence="1">The sequence shown here is derived from an EMBL/GenBank/DDBJ whole genome shotgun (WGS) entry which is preliminary data.</text>
</comment>
<dbReference type="PATRIC" id="fig|992056.3.peg.567"/>
<protein>
    <submittedName>
        <fullName evidence="1">Uncharacterized protein</fullName>
    </submittedName>
</protein>
<organism evidence="1 2">
    <name type="scientific">Helicobacter pylori Hp A-26</name>
    <dbReference type="NCBI Taxonomy" id="992056"/>
    <lineage>
        <taxon>Bacteria</taxon>
        <taxon>Pseudomonadati</taxon>
        <taxon>Campylobacterota</taxon>
        <taxon>Epsilonproteobacteria</taxon>
        <taxon>Campylobacterales</taxon>
        <taxon>Helicobacteraceae</taxon>
        <taxon>Helicobacter</taxon>
    </lineage>
</organism>
<name>J0MR96_HELPX</name>
<sequence length="72" mass="8274">MRQEKSAYARIKRQLKGLKGAVKLLKKALSDRESFKAILLKITLIKESENLKPNGLFLKKKKIKKSHIKLSV</sequence>
<dbReference type="AlphaFoldDB" id="J0MR96"/>
<evidence type="ECO:0000313" key="1">
    <source>
        <dbReference type="EMBL" id="EJB76687.1"/>
    </source>
</evidence>
<dbReference type="EMBL" id="AKOV01000001">
    <property type="protein sequence ID" value="EJB76687.1"/>
    <property type="molecule type" value="Genomic_DNA"/>
</dbReference>
<proteinExistence type="predicted"/>
<accession>J0MR96</accession>
<reference evidence="1 2" key="1">
    <citation type="journal article" date="2013" name="Pathog. Dis.">
        <title>Genome sequences of 65 Helicobacter pylori strains isolated from asymptomatic individuals and patients with gastric cancer, peptic ulcer disease, or gastritis.</title>
        <authorList>
            <person name="Blanchard T.G."/>
            <person name="Czinn S.J."/>
            <person name="Correa P."/>
            <person name="Nakazawa T."/>
            <person name="Keelan M."/>
            <person name="Morningstar L."/>
            <person name="Santana-Cruz I."/>
            <person name="Maroo A."/>
            <person name="McCracken C."/>
            <person name="Shefchek K."/>
            <person name="Daugherty S."/>
            <person name="Song Y."/>
            <person name="Fraser C.M."/>
            <person name="Fricke W.F."/>
        </authorList>
    </citation>
    <scope>NUCLEOTIDE SEQUENCE [LARGE SCALE GENOMIC DNA]</scope>
    <source>
        <strain evidence="1 2">Hp A-26</strain>
    </source>
</reference>
<dbReference type="Proteomes" id="UP000005323">
    <property type="component" value="Unassembled WGS sequence"/>
</dbReference>
<gene>
    <name evidence="1" type="ORF">HPHPA26_0578</name>
</gene>